<accession>A0ABP0KLT6</accession>
<keyword evidence="6 8" id="KW-1133">Transmembrane helix</keyword>
<dbReference type="InterPro" id="IPR045584">
    <property type="entry name" value="Pilin-like"/>
</dbReference>
<comment type="subcellular location">
    <subcellularLocation>
        <location evidence="1">Cell inner membrane</location>
        <topology evidence="1">Single-pass membrane protein</topology>
    </subcellularLocation>
</comment>
<keyword evidence="11" id="KW-1185">Reference proteome</keyword>
<evidence type="ECO:0000256" key="7">
    <source>
        <dbReference type="ARBA" id="ARBA00023136"/>
    </source>
</evidence>
<evidence type="ECO:0000256" key="4">
    <source>
        <dbReference type="ARBA" id="ARBA00022519"/>
    </source>
</evidence>
<feature type="domain" description="General secretion pathway GspH" evidence="9">
    <location>
        <begin position="54"/>
        <end position="157"/>
    </location>
</feature>
<keyword evidence="3" id="KW-0488">Methylation</keyword>
<dbReference type="SUPFAM" id="SSF54523">
    <property type="entry name" value="Pili subunits"/>
    <property type="match status" value="1"/>
</dbReference>
<evidence type="ECO:0000256" key="6">
    <source>
        <dbReference type="ARBA" id="ARBA00022989"/>
    </source>
</evidence>
<dbReference type="InterPro" id="IPR022346">
    <property type="entry name" value="T2SS_GspH"/>
</dbReference>
<dbReference type="InterPro" id="IPR012902">
    <property type="entry name" value="N_methyl_site"/>
</dbReference>
<dbReference type="EMBL" id="CAXAMM010011976">
    <property type="protein sequence ID" value="CAK9027572.1"/>
    <property type="molecule type" value="Genomic_DNA"/>
</dbReference>
<evidence type="ECO:0000313" key="11">
    <source>
        <dbReference type="Proteomes" id="UP001642464"/>
    </source>
</evidence>
<evidence type="ECO:0000256" key="3">
    <source>
        <dbReference type="ARBA" id="ARBA00022481"/>
    </source>
</evidence>
<organism evidence="10 11">
    <name type="scientific">Durusdinium trenchii</name>
    <dbReference type="NCBI Taxonomy" id="1381693"/>
    <lineage>
        <taxon>Eukaryota</taxon>
        <taxon>Sar</taxon>
        <taxon>Alveolata</taxon>
        <taxon>Dinophyceae</taxon>
        <taxon>Suessiales</taxon>
        <taxon>Symbiodiniaceae</taxon>
        <taxon>Durusdinium</taxon>
    </lineage>
</organism>
<reference evidence="10 11" key="1">
    <citation type="submission" date="2024-02" db="EMBL/GenBank/DDBJ databases">
        <authorList>
            <person name="Chen Y."/>
            <person name="Shah S."/>
            <person name="Dougan E. K."/>
            <person name="Thang M."/>
            <person name="Chan C."/>
        </authorList>
    </citation>
    <scope>NUCLEOTIDE SEQUENCE [LARGE SCALE GENOMIC DNA]</scope>
</reference>
<keyword evidence="5 8" id="KW-0812">Transmembrane</keyword>
<dbReference type="Gene3D" id="3.30.700.10">
    <property type="entry name" value="Glycoprotein, Type 4 Pilin"/>
    <property type="match status" value="1"/>
</dbReference>
<gene>
    <name evidence="10" type="ORF">SCF082_LOCUS17982</name>
</gene>
<sequence>MMRKRNAQRRAGHCHRDGFTLVELVLVVLVVGIIAAVASPRYSDAISRYRLETAAARVAADLRYARWYAKTKGTTQQVVFTPASHTYTLTGMSDINRPTQPFTVDLTATSSPVTIVSVSFGAGGTGSTLIFDMYGRPDYGGNVVVTTGGQQRTIVVDDVTGKGVSGTYKTWIASESQHKAVSLARQLMSEIQQQQYKDPDILGTLGIELPETSLDRSLWDDVDDYNGWSSTPEDKNGVAIPGYSGWTRAVTVAYANVASPQNTTASDEGLKKITVTVTDPSGRQTILVGYRSQWGALEKAPEADSTLQTWAGVSLQVGTGDVLDGGTAITNHAEDN</sequence>
<evidence type="ECO:0000313" key="10">
    <source>
        <dbReference type="EMBL" id="CAK9027572.1"/>
    </source>
</evidence>
<evidence type="ECO:0000259" key="9">
    <source>
        <dbReference type="Pfam" id="PF12019"/>
    </source>
</evidence>
<evidence type="ECO:0000256" key="8">
    <source>
        <dbReference type="SAM" id="Phobius"/>
    </source>
</evidence>
<keyword evidence="7 8" id="KW-0472">Membrane</keyword>
<evidence type="ECO:0000256" key="5">
    <source>
        <dbReference type="ARBA" id="ARBA00022692"/>
    </source>
</evidence>
<name>A0ABP0KLT6_9DINO</name>
<protein>
    <recommendedName>
        <fullName evidence="9">General secretion pathway GspH domain-containing protein</fullName>
    </recommendedName>
</protein>
<keyword evidence="2" id="KW-1003">Cell membrane</keyword>
<dbReference type="Proteomes" id="UP001642464">
    <property type="component" value="Unassembled WGS sequence"/>
</dbReference>
<evidence type="ECO:0000256" key="1">
    <source>
        <dbReference type="ARBA" id="ARBA00004377"/>
    </source>
</evidence>
<feature type="transmembrane region" description="Helical" evidence="8">
    <location>
        <begin position="21"/>
        <end position="38"/>
    </location>
</feature>
<proteinExistence type="predicted"/>
<dbReference type="NCBIfam" id="TIGR02532">
    <property type="entry name" value="IV_pilin_GFxxxE"/>
    <property type="match status" value="1"/>
</dbReference>
<dbReference type="Pfam" id="PF12019">
    <property type="entry name" value="GspH"/>
    <property type="match status" value="1"/>
</dbReference>
<keyword evidence="4" id="KW-0997">Cell inner membrane</keyword>
<dbReference type="Pfam" id="PF07963">
    <property type="entry name" value="N_methyl"/>
    <property type="match status" value="1"/>
</dbReference>
<comment type="caution">
    <text evidence="10">The sequence shown here is derived from an EMBL/GenBank/DDBJ whole genome shotgun (WGS) entry which is preliminary data.</text>
</comment>
<evidence type="ECO:0000256" key="2">
    <source>
        <dbReference type="ARBA" id="ARBA00022475"/>
    </source>
</evidence>